<dbReference type="Proteomes" id="UP000256540">
    <property type="component" value="Unassembled WGS sequence"/>
</dbReference>
<dbReference type="RefSeq" id="WP_116164557.1">
    <property type="nucleotide sequence ID" value="NZ_CP086253.1"/>
</dbReference>
<gene>
    <name evidence="3" type="ORF">DMB84_010690</name>
    <name evidence="2" type="ORF">DMB85_004880</name>
</gene>
<feature type="transmembrane region" description="Helical" evidence="1">
    <location>
        <begin position="77"/>
        <end position="101"/>
    </location>
</feature>
<sequence>MNDQEIEKELLENGFTQNDIAKMRNLISRGGNSEETLSRLTHSLKKAFLNGFFILAILISSFIINAIFNISNDGVEVLVHFILTVFFILPIYYLTPMNLAYKSYSYLKRKSKMG</sequence>
<dbReference type="AlphaFoldDB" id="A0AA93DLQ8"/>
<feature type="transmembrane region" description="Helical" evidence="1">
    <location>
        <begin position="47"/>
        <end position="71"/>
    </location>
</feature>
<dbReference type="EMBL" id="QHJS02000031">
    <property type="protein sequence ID" value="RRO19825.1"/>
    <property type="molecule type" value="Genomic_DNA"/>
</dbReference>
<evidence type="ECO:0000256" key="1">
    <source>
        <dbReference type="SAM" id="Phobius"/>
    </source>
</evidence>
<proteinExistence type="predicted"/>
<comment type="caution">
    <text evidence="3">The sequence shown here is derived from an EMBL/GenBank/DDBJ whole genome shotgun (WGS) entry which is preliminary data.</text>
</comment>
<reference evidence="4 5" key="1">
    <citation type="submission" date="2018-11" db="EMBL/GenBank/DDBJ databases">
        <title>Draft genome sequences of proposed Pectobacterium aquaticum sp. nov. isolated in France from fresh water.</title>
        <authorList>
            <person name="Pedron J."/>
            <person name="Barny M.A."/>
        </authorList>
    </citation>
    <scope>NUCLEOTIDE SEQUENCE [LARGE SCALE GENOMIC DNA]</scope>
    <source>
        <strain evidence="3 4">A127-S21-F16</strain>
        <strain evidence="2 5">A35-S23-M15</strain>
    </source>
</reference>
<dbReference type="EMBL" id="QHJW02000009">
    <property type="protein sequence ID" value="RRO11068.1"/>
    <property type="molecule type" value="Genomic_DNA"/>
</dbReference>
<keyword evidence="1" id="KW-0812">Transmembrane</keyword>
<accession>A0AA93DLQ8</accession>
<keyword evidence="1" id="KW-0472">Membrane</keyword>
<name>A0AA93DLQ8_9GAMM</name>
<evidence type="ECO:0000313" key="4">
    <source>
        <dbReference type="Proteomes" id="UP000256540"/>
    </source>
</evidence>
<evidence type="ECO:0000313" key="5">
    <source>
        <dbReference type="Proteomes" id="UP000256817"/>
    </source>
</evidence>
<evidence type="ECO:0000313" key="2">
    <source>
        <dbReference type="EMBL" id="RRO11068.1"/>
    </source>
</evidence>
<keyword evidence="5" id="KW-1185">Reference proteome</keyword>
<protein>
    <submittedName>
        <fullName evidence="3">Uncharacterized protein</fullName>
    </submittedName>
</protein>
<keyword evidence="1" id="KW-1133">Transmembrane helix</keyword>
<evidence type="ECO:0000313" key="3">
    <source>
        <dbReference type="EMBL" id="RRO19825.1"/>
    </source>
</evidence>
<organism evidence="3 4">
    <name type="scientific">Pectobacterium aquaticum</name>
    <dbReference type="NCBI Taxonomy" id="2204145"/>
    <lineage>
        <taxon>Bacteria</taxon>
        <taxon>Pseudomonadati</taxon>
        <taxon>Pseudomonadota</taxon>
        <taxon>Gammaproteobacteria</taxon>
        <taxon>Enterobacterales</taxon>
        <taxon>Pectobacteriaceae</taxon>
        <taxon>Pectobacterium</taxon>
    </lineage>
</organism>
<dbReference type="Proteomes" id="UP000256817">
    <property type="component" value="Unassembled WGS sequence"/>
</dbReference>